<gene>
    <name evidence="2" type="ORF">K469DRAFT_346404</name>
</gene>
<keyword evidence="1" id="KW-1133">Transmembrane helix</keyword>
<name>A0A6A6ELI9_9PEZI</name>
<dbReference type="EMBL" id="ML994616">
    <property type="protein sequence ID" value="KAF2192025.1"/>
    <property type="molecule type" value="Genomic_DNA"/>
</dbReference>
<dbReference type="AlphaFoldDB" id="A0A6A6ELI9"/>
<keyword evidence="1" id="KW-0812">Transmembrane</keyword>
<proteinExistence type="predicted"/>
<protein>
    <submittedName>
        <fullName evidence="2">Uncharacterized protein</fullName>
    </submittedName>
</protein>
<sequence length="114" mass="13096">MNRIPIHNNYPSLLILIIPAFSFPAQLYTFTLIYFNTVYYNGPGFKPLSPACWVMRLNLVLPPTFIERVFSVLATVCFHSFPPDLRCSPQTLFNLHPRMRHDADATTAISKRPI</sequence>
<keyword evidence="3" id="KW-1185">Reference proteome</keyword>
<keyword evidence="1" id="KW-0472">Membrane</keyword>
<reference evidence="2" key="1">
    <citation type="journal article" date="2020" name="Stud. Mycol.">
        <title>101 Dothideomycetes genomes: a test case for predicting lifestyles and emergence of pathogens.</title>
        <authorList>
            <person name="Haridas S."/>
            <person name="Albert R."/>
            <person name="Binder M."/>
            <person name="Bloem J."/>
            <person name="Labutti K."/>
            <person name="Salamov A."/>
            <person name="Andreopoulos B."/>
            <person name="Baker S."/>
            <person name="Barry K."/>
            <person name="Bills G."/>
            <person name="Bluhm B."/>
            <person name="Cannon C."/>
            <person name="Castanera R."/>
            <person name="Culley D."/>
            <person name="Daum C."/>
            <person name="Ezra D."/>
            <person name="Gonzalez J."/>
            <person name="Henrissat B."/>
            <person name="Kuo A."/>
            <person name="Liang C."/>
            <person name="Lipzen A."/>
            <person name="Lutzoni F."/>
            <person name="Magnuson J."/>
            <person name="Mondo S."/>
            <person name="Nolan M."/>
            <person name="Ohm R."/>
            <person name="Pangilinan J."/>
            <person name="Park H.-J."/>
            <person name="Ramirez L."/>
            <person name="Alfaro M."/>
            <person name="Sun H."/>
            <person name="Tritt A."/>
            <person name="Yoshinaga Y."/>
            <person name="Zwiers L.-H."/>
            <person name="Turgeon B."/>
            <person name="Goodwin S."/>
            <person name="Spatafora J."/>
            <person name="Crous P."/>
            <person name="Grigoriev I."/>
        </authorList>
    </citation>
    <scope>NUCLEOTIDE SEQUENCE</scope>
    <source>
        <strain evidence="2">CBS 207.26</strain>
    </source>
</reference>
<evidence type="ECO:0000313" key="3">
    <source>
        <dbReference type="Proteomes" id="UP000800200"/>
    </source>
</evidence>
<dbReference type="Proteomes" id="UP000800200">
    <property type="component" value="Unassembled WGS sequence"/>
</dbReference>
<feature type="transmembrane region" description="Helical" evidence="1">
    <location>
        <begin position="12"/>
        <end position="35"/>
    </location>
</feature>
<evidence type="ECO:0000313" key="2">
    <source>
        <dbReference type="EMBL" id="KAF2192025.1"/>
    </source>
</evidence>
<organism evidence="2 3">
    <name type="scientific">Zopfia rhizophila CBS 207.26</name>
    <dbReference type="NCBI Taxonomy" id="1314779"/>
    <lineage>
        <taxon>Eukaryota</taxon>
        <taxon>Fungi</taxon>
        <taxon>Dikarya</taxon>
        <taxon>Ascomycota</taxon>
        <taxon>Pezizomycotina</taxon>
        <taxon>Dothideomycetes</taxon>
        <taxon>Dothideomycetes incertae sedis</taxon>
        <taxon>Zopfiaceae</taxon>
        <taxon>Zopfia</taxon>
    </lineage>
</organism>
<evidence type="ECO:0000256" key="1">
    <source>
        <dbReference type="SAM" id="Phobius"/>
    </source>
</evidence>
<accession>A0A6A6ELI9</accession>